<dbReference type="Proteomes" id="UP000237347">
    <property type="component" value="Unassembled WGS sequence"/>
</dbReference>
<keyword evidence="4 11" id="KW-0812">Transmembrane</keyword>
<evidence type="ECO:0000259" key="12">
    <source>
        <dbReference type="Pfam" id="PF01490"/>
    </source>
</evidence>
<evidence type="ECO:0000256" key="11">
    <source>
        <dbReference type="SAM" id="Phobius"/>
    </source>
</evidence>
<dbReference type="GO" id="GO:0009734">
    <property type="term" value="P:auxin-activated signaling pathway"/>
    <property type="evidence" value="ECO:0007669"/>
    <property type="project" value="UniProtKB-KW"/>
</dbReference>
<reference evidence="13 14" key="1">
    <citation type="journal article" date="2018" name="Sci. Data">
        <title>The draft genome sequence of cork oak.</title>
        <authorList>
            <person name="Ramos A.M."/>
            <person name="Usie A."/>
            <person name="Barbosa P."/>
            <person name="Barros P.M."/>
            <person name="Capote T."/>
            <person name="Chaves I."/>
            <person name="Simoes F."/>
            <person name="Abreu I."/>
            <person name="Carrasquinho I."/>
            <person name="Faro C."/>
            <person name="Guimaraes J.B."/>
            <person name="Mendonca D."/>
            <person name="Nobrega F."/>
            <person name="Rodrigues L."/>
            <person name="Saibo N.J.M."/>
            <person name="Varela M.C."/>
            <person name="Egas C."/>
            <person name="Matos J."/>
            <person name="Miguel C.M."/>
            <person name="Oliveira M.M."/>
            <person name="Ricardo C.P."/>
            <person name="Goncalves S."/>
        </authorList>
    </citation>
    <scope>NUCLEOTIDE SEQUENCE [LARGE SCALE GENOMIC DNA]</scope>
    <source>
        <strain evidence="14">cv. HL8</strain>
    </source>
</reference>
<evidence type="ECO:0000256" key="3">
    <source>
        <dbReference type="ARBA" id="ARBA00022448"/>
    </source>
</evidence>
<evidence type="ECO:0000256" key="9">
    <source>
        <dbReference type="ARBA" id="ARBA00023294"/>
    </source>
</evidence>
<evidence type="ECO:0000256" key="7">
    <source>
        <dbReference type="ARBA" id="ARBA00022989"/>
    </source>
</evidence>
<dbReference type="InterPro" id="IPR013057">
    <property type="entry name" value="AA_transpt_TM"/>
</dbReference>
<keyword evidence="9" id="KW-0927">Auxin signaling pathway</keyword>
<evidence type="ECO:0000256" key="1">
    <source>
        <dbReference type="ARBA" id="ARBA00004127"/>
    </source>
</evidence>
<comment type="similarity">
    <text evidence="2">Belongs to the amino acid/polyamine transporter 2 family. Amino acid/auxin permease (AAAP) (TC 2.A.18.1) subfamily.</text>
</comment>
<evidence type="ECO:0000256" key="8">
    <source>
        <dbReference type="ARBA" id="ARBA00023136"/>
    </source>
</evidence>
<evidence type="ECO:0000256" key="4">
    <source>
        <dbReference type="ARBA" id="ARBA00022692"/>
    </source>
</evidence>
<feature type="transmembrane region" description="Helical" evidence="11">
    <location>
        <begin position="74"/>
        <end position="95"/>
    </location>
</feature>
<sequence length="104" mass="11867">MKLPLLPGFQWNLLRLCFRTAYVVSTTGIAMLFPYFNSVLGLLGALNFWPLTIYFPVEMYFVQKKVGAWTKKWIVLRTFSFVCFLVTIVGFIGSLESVISAELS</sequence>
<dbReference type="AlphaFoldDB" id="A0AAW0JIC5"/>
<evidence type="ECO:0000256" key="6">
    <source>
        <dbReference type="ARBA" id="ARBA00022970"/>
    </source>
</evidence>
<comment type="subcellular location">
    <subcellularLocation>
        <location evidence="1">Endomembrane system</location>
        <topology evidence="1">Multi-pass membrane protein</topology>
    </subcellularLocation>
</comment>
<evidence type="ECO:0000313" key="14">
    <source>
        <dbReference type="Proteomes" id="UP000237347"/>
    </source>
</evidence>
<dbReference type="GO" id="GO:0006865">
    <property type="term" value="P:amino acid transport"/>
    <property type="evidence" value="ECO:0007669"/>
    <property type="project" value="UniProtKB-KW"/>
</dbReference>
<feature type="domain" description="Amino acid transporter transmembrane" evidence="12">
    <location>
        <begin position="12"/>
        <end position="99"/>
    </location>
</feature>
<keyword evidence="14" id="KW-1185">Reference proteome</keyword>
<protein>
    <submittedName>
        <fullName evidence="13">Amino acid permease 1</fullName>
    </submittedName>
</protein>
<feature type="transmembrane region" description="Helical" evidence="11">
    <location>
        <begin position="12"/>
        <end position="33"/>
    </location>
</feature>
<evidence type="ECO:0000256" key="2">
    <source>
        <dbReference type="ARBA" id="ARBA00005590"/>
    </source>
</evidence>
<comment type="caution">
    <text evidence="13">The sequence shown here is derived from an EMBL/GenBank/DDBJ whole genome shotgun (WGS) entry which is preliminary data.</text>
</comment>
<feature type="transmembrane region" description="Helical" evidence="11">
    <location>
        <begin position="39"/>
        <end position="62"/>
    </location>
</feature>
<keyword evidence="6" id="KW-0029">Amino-acid transport</keyword>
<dbReference type="PANTHER" id="PTHR48017">
    <property type="entry name" value="OS05G0424000 PROTEIN-RELATED"/>
    <property type="match status" value="1"/>
</dbReference>
<keyword evidence="8 11" id="KW-0472">Membrane</keyword>
<keyword evidence="7 11" id="KW-1133">Transmembrane helix</keyword>
<dbReference type="Pfam" id="PF01490">
    <property type="entry name" value="Aa_trans"/>
    <property type="match status" value="1"/>
</dbReference>
<keyword evidence="3" id="KW-0813">Transport</keyword>
<keyword evidence="5" id="KW-0769">Symport</keyword>
<evidence type="ECO:0000256" key="10">
    <source>
        <dbReference type="ARBA" id="ARBA00045588"/>
    </source>
</evidence>
<dbReference type="GO" id="GO:0015293">
    <property type="term" value="F:symporter activity"/>
    <property type="evidence" value="ECO:0007669"/>
    <property type="project" value="UniProtKB-KW"/>
</dbReference>
<dbReference type="GO" id="GO:0012505">
    <property type="term" value="C:endomembrane system"/>
    <property type="evidence" value="ECO:0007669"/>
    <property type="project" value="UniProtKB-SubCell"/>
</dbReference>
<dbReference type="EMBL" id="PKMF04000546">
    <property type="protein sequence ID" value="KAK7826440.1"/>
    <property type="molecule type" value="Genomic_DNA"/>
</dbReference>
<organism evidence="13 14">
    <name type="scientific">Quercus suber</name>
    <name type="common">Cork oak</name>
    <dbReference type="NCBI Taxonomy" id="58331"/>
    <lineage>
        <taxon>Eukaryota</taxon>
        <taxon>Viridiplantae</taxon>
        <taxon>Streptophyta</taxon>
        <taxon>Embryophyta</taxon>
        <taxon>Tracheophyta</taxon>
        <taxon>Spermatophyta</taxon>
        <taxon>Magnoliopsida</taxon>
        <taxon>eudicotyledons</taxon>
        <taxon>Gunneridae</taxon>
        <taxon>Pentapetalae</taxon>
        <taxon>rosids</taxon>
        <taxon>fabids</taxon>
        <taxon>Fagales</taxon>
        <taxon>Fagaceae</taxon>
        <taxon>Quercus</taxon>
    </lineage>
</organism>
<evidence type="ECO:0000256" key="5">
    <source>
        <dbReference type="ARBA" id="ARBA00022847"/>
    </source>
</evidence>
<name>A0AAW0JIC5_QUESU</name>
<proteinExistence type="inferred from homology"/>
<gene>
    <name evidence="13" type="primary">AAP1_1</name>
    <name evidence="13" type="ORF">CFP56_032168</name>
</gene>
<accession>A0AAW0JIC5</accession>
<comment type="function">
    <text evidence="10">Carrier protein involved in proton-driven auxin influx. Mediates the formation of auxin gradient from developing leaves (site of auxin biosynthesis) to tips by contributing to the loading of auxin in vascular tissues and facilitating acropetal (base to tip) auxin transport within inner tissues of the root apex, and basipetal (tip to base) auxin transport within outer tissues of the root apex. May be involved in lateral roots and nodules formation.</text>
</comment>
<evidence type="ECO:0000313" key="13">
    <source>
        <dbReference type="EMBL" id="KAK7826440.1"/>
    </source>
</evidence>